<dbReference type="GO" id="GO:0005615">
    <property type="term" value="C:extracellular space"/>
    <property type="evidence" value="ECO:0007669"/>
    <property type="project" value="TreeGrafter"/>
</dbReference>
<evidence type="ECO:0000313" key="15">
    <source>
        <dbReference type="Proteomes" id="UP000886611"/>
    </source>
</evidence>
<comment type="caution">
    <text evidence="10">Lacks conserved residue(s) required for the propagation of feature annotation.</text>
</comment>
<evidence type="ECO:0000256" key="11">
    <source>
        <dbReference type="SAM" id="MobiDB-lite"/>
    </source>
</evidence>
<feature type="transmembrane region" description="Helical" evidence="12">
    <location>
        <begin position="73"/>
        <end position="91"/>
    </location>
</feature>
<dbReference type="InterPro" id="IPR036772">
    <property type="entry name" value="SRCR-like_dom_sf"/>
</dbReference>
<keyword evidence="4" id="KW-0964">Secreted</keyword>
<dbReference type="GO" id="GO:0016020">
    <property type="term" value="C:membrane"/>
    <property type="evidence" value="ECO:0007669"/>
    <property type="project" value="InterPro"/>
</dbReference>
<dbReference type="PANTHER" id="PTHR10559">
    <property type="entry name" value="TRANSCOBALAMIN-1/GASTRIC INTRINSIC FACTOR"/>
    <property type="match status" value="1"/>
</dbReference>
<dbReference type="InterPro" id="IPR002157">
    <property type="entry name" value="Cbl-bd_prot"/>
</dbReference>
<reference evidence="14 15" key="1">
    <citation type="journal article" date="2021" name="Cell">
        <title>Tracing the genetic footprints of vertebrate landing in non-teleost ray-finned fishes.</title>
        <authorList>
            <person name="Bi X."/>
            <person name="Wang K."/>
            <person name="Yang L."/>
            <person name="Pan H."/>
            <person name="Jiang H."/>
            <person name="Wei Q."/>
            <person name="Fang M."/>
            <person name="Yu H."/>
            <person name="Zhu C."/>
            <person name="Cai Y."/>
            <person name="He Y."/>
            <person name="Gan X."/>
            <person name="Zeng H."/>
            <person name="Yu D."/>
            <person name="Zhu Y."/>
            <person name="Jiang H."/>
            <person name="Qiu Q."/>
            <person name="Yang H."/>
            <person name="Zhang Y.E."/>
            <person name="Wang W."/>
            <person name="Zhu M."/>
            <person name="He S."/>
            <person name="Zhang G."/>
        </authorList>
    </citation>
    <scope>NUCLEOTIDE SEQUENCE [LARGE SCALE GENOMIC DNA]</scope>
    <source>
        <strain evidence="14">Bchr_013</strain>
    </source>
</reference>
<dbReference type="Gene3D" id="2.170.130.30">
    <property type="match status" value="1"/>
</dbReference>
<dbReference type="SUPFAM" id="SSF56487">
    <property type="entry name" value="SRCR-like"/>
    <property type="match status" value="2"/>
</dbReference>
<evidence type="ECO:0000256" key="8">
    <source>
        <dbReference type="PIRSR" id="PIRSR602157-1"/>
    </source>
</evidence>
<dbReference type="SMART" id="SM00202">
    <property type="entry name" value="SR"/>
    <property type="match status" value="1"/>
</dbReference>
<evidence type="ECO:0000259" key="13">
    <source>
        <dbReference type="PROSITE" id="PS50287"/>
    </source>
</evidence>
<comment type="caution">
    <text evidence="14">The sequence shown here is derived from an EMBL/GenBank/DDBJ whole genome shotgun (WGS) entry which is preliminary data.</text>
</comment>
<proteinExistence type="inferred from homology"/>
<feature type="region of interest" description="Disordered" evidence="11">
    <location>
        <begin position="1"/>
        <end position="20"/>
    </location>
</feature>
<keyword evidence="12" id="KW-0812">Transmembrane</keyword>
<feature type="non-terminal residue" evidence="14">
    <location>
        <position position="767"/>
    </location>
</feature>
<keyword evidence="15" id="KW-1185">Reference proteome</keyword>
<sequence length="767" mass="83509">MAELAPSPPKQHQGGTPELNRNQVVKLGGERLYMFLRGEPMCIGIAILMLGATNIFFSLSIWTDAVVSGNLSLAPIIAAVLLVLSGIICMASERKPTKKMVTACLALNIIGAVVNTSDLVYQFQKDVIYSTAIVMFITIGTGVILQVTMCVFAIIGLRSIKTRLREIPPDLDDITSSNDPKDITFDPEDVTSSPNDATSAVTETQKKDVTYLLNQMLLTKDSNPSILLGLRLASKHNIPAEKRMLKNLQQDAIKKVQEGLPFSSGSVALYCLAMQACCEDPNRIAAPELSGGILDLGQLLENKLNEELHSIETDGYPLTNYYQVSLDVLALCMMGKSGTETAVKKLIEAAENDKFSYGGNFSVDTGAVAVLAMTCVKLTSKPPPEDVQNTIKQLISTILEHRQENGVIGNLYSTGLAMQALSVNQVDYSCSQTIQAIIPQISAGAFDNPMAASQIVPSLEGRSYLDVTKLNCAADQDNLPFPTQVPSTTLSSQPINVIYTVVNNLPGWAPFDDTITVSISKDSTLLDVMKKAEKMSPDKFRFTVEMSSWGPFVTSIQGLYGNNEDHTYWYFTSGSDSLAQDPSFQLPVRLTGGKDSCSGKVEVHVWQQWKPLCEKGMTKDTAEQICKQAHCSGVLKFSESKQVDSSAVHCPLHSRDLFQCQGLLQETECTTVNVTCEGSKPRLVYRLANGPSECVGKVMVYHQNKWEKVCNDSKLSANDICRSLNCGGIKEIQNAPPSKPLERALVNLNTGASSARNSGYDYEPRAC</sequence>
<feature type="transmembrane region" description="Helical" evidence="12">
    <location>
        <begin position="41"/>
        <end position="61"/>
    </location>
</feature>
<keyword evidence="3" id="KW-0406">Ion transport</keyword>
<feature type="non-terminal residue" evidence="14">
    <location>
        <position position="1"/>
    </location>
</feature>
<dbReference type="Proteomes" id="UP000886611">
    <property type="component" value="Unassembled WGS sequence"/>
</dbReference>
<evidence type="ECO:0000256" key="2">
    <source>
        <dbReference type="ARBA" id="ARBA00006449"/>
    </source>
</evidence>
<dbReference type="Gene3D" id="1.50.10.20">
    <property type="match status" value="1"/>
</dbReference>
<dbReference type="Pfam" id="PF01122">
    <property type="entry name" value="Cobalamin_bind"/>
    <property type="match status" value="1"/>
</dbReference>
<feature type="domain" description="SRCR" evidence="13">
    <location>
        <begin position="685"/>
        <end position="727"/>
    </location>
</feature>
<dbReference type="InterPro" id="IPR027954">
    <property type="entry name" value="Transcobalamin-like_C"/>
</dbReference>
<evidence type="ECO:0000256" key="12">
    <source>
        <dbReference type="SAM" id="Phobius"/>
    </source>
</evidence>
<evidence type="ECO:0000256" key="5">
    <source>
        <dbReference type="ARBA" id="ARBA00022729"/>
    </source>
</evidence>
<dbReference type="Pfam" id="PF00530">
    <property type="entry name" value="SRCR"/>
    <property type="match status" value="1"/>
</dbReference>
<keyword evidence="3" id="KW-0813">Transport</keyword>
<dbReference type="Gene3D" id="3.10.250.10">
    <property type="entry name" value="SRCR-like domain"/>
    <property type="match status" value="2"/>
</dbReference>
<evidence type="ECO:0000256" key="1">
    <source>
        <dbReference type="ARBA" id="ARBA00004613"/>
    </source>
</evidence>
<evidence type="ECO:0000256" key="10">
    <source>
        <dbReference type="PROSITE-ProRule" id="PRU00196"/>
    </source>
</evidence>
<organism evidence="14 15">
    <name type="scientific">Polypterus senegalus</name>
    <name type="common">Senegal bichir</name>
    <dbReference type="NCBI Taxonomy" id="55291"/>
    <lineage>
        <taxon>Eukaryota</taxon>
        <taxon>Metazoa</taxon>
        <taxon>Chordata</taxon>
        <taxon>Craniata</taxon>
        <taxon>Vertebrata</taxon>
        <taxon>Euteleostomi</taxon>
        <taxon>Actinopterygii</taxon>
        <taxon>Polypteriformes</taxon>
        <taxon>Polypteridae</taxon>
        <taxon>Polypterus</taxon>
    </lineage>
</organism>
<keyword evidence="5" id="KW-0732">Signal</keyword>
<keyword evidence="3" id="KW-0171">Cobalt transport</keyword>
<evidence type="ECO:0000313" key="14">
    <source>
        <dbReference type="EMBL" id="KAG2464495.1"/>
    </source>
</evidence>
<keyword evidence="12" id="KW-1133">Transmembrane helix</keyword>
<feature type="binding site" evidence="8">
    <location>
        <begin position="319"/>
        <end position="323"/>
    </location>
    <ligand>
        <name>cyanocob(III)alamin</name>
        <dbReference type="ChEBI" id="CHEBI:17439"/>
    </ligand>
</feature>
<evidence type="ECO:0000256" key="7">
    <source>
        <dbReference type="ARBA" id="ARBA00023285"/>
    </source>
</evidence>
<accession>A0A8X7X8Y5</accession>
<feature type="binding site" evidence="8">
    <location>
        <position position="364"/>
    </location>
    <ligand>
        <name>cyanocob(III)alamin</name>
        <dbReference type="ChEBI" id="CHEBI:17439"/>
    </ligand>
</feature>
<feature type="disulfide bond" evidence="10">
    <location>
        <begin position="650"/>
        <end position="660"/>
    </location>
</feature>
<feature type="disulfide bond" evidence="9">
    <location>
        <begin position="332"/>
        <end position="375"/>
    </location>
</feature>
<name>A0A8X7X8Y5_POLSE</name>
<dbReference type="InterPro" id="IPR008930">
    <property type="entry name" value="Terpenoid_cyclase/PrenylTrfase"/>
</dbReference>
<dbReference type="PROSITE" id="PS00468">
    <property type="entry name" value="COBALAMIN_BINDING"/>
    <property type="match status" value="1"/>
</dbReference>
<dbReference type="SUPFAM" id="SSF48239">
    <property type="entry name" value="Terpenoid cyclases/Protein prenyltransferases"/>
    <property type="match status" value="1"/>
</dbReference>
<feature type="binding site" evidence="8">
    <location>
        <position position="454"/>
    </location>
    <ligand>
        <name>cyanocob(III)alamin</name>
        <dbReference type="ChEBI" id="CHEBI:17439"/>
    </ligand>
</feature>
<dbReference type="InterPro" id="IPR051588">
    <property type="entry name" value="Cobalamin_Transport"/>
</dbReference>
<dbReference type="AlphaFoldDB" id="A0A8X7X8Y5"/>
<protein>
    <submittedName>
        <fullName evidence="14">TCO1 protein</fullName>
    </submittedName>
</protein>
<evidence type="ECO:0000256" key="6">
    <source>
        <dbReference type="ARBA" id="ARBA00023157"/>
    </source>
</evidence>
<dbReference type="PRINTS" id="PR00258">
    <property type="entry name" value="SPERACTRCPTR"/>
</dbReference>
<feature type="transmembrane region" description="Helical" evidence="12">
    <location>
        <begin position="127"/>
        <end position="155"/>
    </location>
</feature>
<feature type="binding site" evidence="8">
    <location>
        <position position="410"/>
    </location>
    <ligand>
        <name>cyanocob(III)alamin</name>
        <dbReference type="ChEBI" id="CHEBI:17439"/>
    </ligand>
</feature>
<feature type="domain" description="SRCR" evidence="13">
    <location>
        <begin position="588"/>
        <end position="677"/>
    </location>
</feature>
<dbReference type="GO" id="GO:0015889">
    <property type="term" value="P:cobalamin transport"/>
    <property type="evidence" value="ECO:0007669"/>
    <property type="project" value="InterPro"/>
</dbReference>
<feature type="binding site" evidence="8">
    <location>
        <position position="578"/>
    </location>
    <ligand>
        <name>cyanocob(III)alamin</name>
        <dbReference type="ChEBI" id="CHEBI:17439"/>
    </ligand>
</feature>
<dbReference type="PROSITE" id="PS50287">
    <property type="entry name" value="SRCR_2"/>
    <property type="match status" value="2"/>
</dbReference>
<keyword evidence="6 9" id="KW-1015">Disulfide bond</keyword>
<evidence type="ECO:0000256" key="4">
    <source>
        <dbReference type="ARBA" id="ARBA00022525"/>
    </source>
</evidence>
<evidence type="ECO:0000256" key="9">
    <source>
        <dbReference type="PIRSR" id="PIRSR602157-2"/>
    </source>
</evidence>
<keyword evidence="12" id="KW-0472">Membrane</keyword>
<dbReference type="EMBL" id="JAATIS010003638">
    <property type="protein sequence ID" value="KAG2464495.1"/>
    <property type="molecule type" value="Genomic_DNA"/>
</dbReference>
<keyword evidence="7 8" id="KW-0170">Cobalt</keyword>
<comment type="similarity">
    <text evidence="2">Belongs to the eukaryotic cobalamin transport proteins family.</text>
</comment>
<feature type="compositionally biased region" description="Polar residues" evidence="11">
    <location>
        <begin position="190"/>
        <end position="200"/>
    </location>
</feature>
<comment type="subcellular location">
    <subcellularLocation>
        <location evidence="1">Secreted</location>
    </subcellularLocation>
</comment>
<dbReference type="GO" id="GO:0031419">
    <property type="term" value="F:cobalamin binding"/>
    <property type="evidence" value="ECO:0007669"/>
    <property type="project" value="InterPro"/>
</dbReference>
<dbReference type="Pfam" id="PF14478">
    <property type="entry name" value="DUF4430"/>
    <property type="match status" value="1"/>
</dbReference>
<dbReference type="PANTHER" id="PTHR10559:SF15">
    <property type="entry name" value="COBALAMIN BINDING INTRINSIC FACTOR"/>
    <property type="match status" value="1"/>
</dbReference>
<feature type="region of interest" description="Disordered" evidence="11">
    <location>
        <begin position="171"/>
        <end position="200"/>
    </location>
</feature>
<gene>
    <name evidence="14" type="primary">Tcn1</name>
    <name evidence="14" type="ORF">GTO96_0003699</name>
</gene>
<dbReference type="InterPro" id="IPR001190">
    <property type="entry name" value="SRCR"/>
</dbReference>
<evidence type="ECO:0000256" key="3">
    <source>
        <dbReference type="ARBA" id="ARBA00022426"/>
    </source>
</evidence>
<dbReference type="GO" id="GO:0006824">
    <property type="term" value="P:cobalt ion transport"/>
    <property type="evidence" value="ECO:0007669"/>
    <property type="project" value="UniProtKB-KW"/>
</dbReference>